<feature type="transmembrane region" description="Helical" evidence="1">
    <location>
        <begin position="29"/>
        <end position="48"/>
    </location>
</feature>
<comment type="caution">
    <text evidence="2">The sequence shown here is derived from an EMBL/GenBank/DDBJ whole genome shotgun (WGS) entry which is preliminary data.</text>
</comment>
<evidence type="ECO:0000313" key="2">
    <source>
        <dbReference type="EMBL" id="KKL48113.1"/>
    </source>
</evidence>
<keyword evidence="1" id="KW-1133">Transmembrane helix</keyword>
<keyword evidence="1" id="KW-0812">Transmembrane</keyword>
<gene>
    <name evidence="2" type="ORF">LCGC14_2328800</name>
</gene>
<organism evidence="2">
    <name type="scientific">marine sediment metagenome</name>
    <dbReference type="NCBI Taxonomy" id="412755"/>
    <lineage>
        <taxon>unclassified sequences</taxon>
        <taxon>metagenomes</taxon>
        <taxon>ecological metagenomes</taxon>
    </lineage>
</organism>
<protein>
    <submittedName>
        <fullName evidence="2">Uncharacterized protein</fullName>
    </submittedName>
</protein>
<dbReference type="EMBL" id="LAZR01033427">
    <property type="protein sequence ID" value="KKL48113.1"/>
    <property type="molecule type" value="Genomic_DNA"/>
</dbReference>
<dbReference type="AlphaFoldDB" id="A0A0F9CFG7"/>
<keyword evidence="1" id="KW-0472">Membrane</keyword>
<accession>A0A0F9CFG7</accession>
<reference evidence="2" key="1">
    <citation type="journal article" date="2015" name="Nature">
        <title>Complex archaea that bridge the gap between prokaryotes and eukaryotes.</title>
        <authorList>
            <person name="Spang A."/>
            <person name="Saw J.H."/>
            <person name="Jorgensen S.L."/>
            <person name="Zaremba-Niedzwiedzka K."/>
            <person name="Martijn J."/>
            <person name="Lind A.E."/>
            <person name="van Eijk R."/>
            <person name="Schleper C."/>
            <person name="Guy L."/>
            <person name="Ettema T.J."/>
        </authorList>
    </citation>
    <scope>NUCLEOTIDE SEQUENCE</scope>
</reference>
<sequence>MGESKSDSLFWKEDTGKDIVKIAWDGTKAVGVIVIAGLAVGLGLNAWGSVSS</sequence>
<evidence type="ECO:0000256" key="1">
    <source>
        <dbReference type="SAM" id="Phobius"/>
    </source>
</evidence>
<name>A0A0F9CFG7_9ZZZZ</name>
<proteinExistence type="predicted"/>